<dbReference type="eggNOG" id="COG2250">
    <property type="taxonomic scope" value="Bacteria"/>
</dbReference>
<evidence type="ECO:0000259" key="1">
    <source>
        <dbReference type="PROSITE" id="PS50910"/>
    </source>
</evidence>
<feature type="domain" description="HEPN" evidence="1">
    <location>
        <begin position="11"/>
        <end position="118"/>
    </location>
</feature>
<organism evidence="2 3">
    <name type="scientific">Syntrophobotulus glycolicus (strain DSM 8271 / FlGlyR)</name>
    <dbReference type="NCBI Taxonomy" id="645991"/>
    <lineage>
        <taxon>Bacteria</taxon>
        <taxon>Bacillati</taxon>
        <taxon>Bacillota</taxon>
        <taxon>Clostridia</taxon>
        <taxon>Eubacteriales</taxon>
        <taxon>Desulfitobacteriaceae</taxon>
        <taxon>Syntrophobotulus</taxon>
    </lineage>
</organism>
<dbReference type="OrthoDB" id="9808176at2"/>
<dbReference type="HOGENOM" id="CLU_123170_0_0_9"/>
<dbReference type="STRING" id="645991.Sgly_0666"/>
<accession>F0T017</accession>
<reference evidence="2 3" key="1">
    <citation type="journal article" date="2011" name="Stand. Genomic Sci.">
        <title>Complete genome sequence of Syntrophobotulus glycolicus type strain (FlGlyR).</title>
        <authorList>
            <person name="Han C."/>
            <person name="Mwirichia R."/>
            <person name="Chertkov O."/>
            <person name="Held B."/>
            <person name="Lapidus A."/>
            <person name="Nolan M."/>
            <person name="Lucas S."/>
            <person name="Hammon N."/>
            <person name="Deshpande S."/>
            <person name="Cheng J.F."/>
            <person name="Tapia R."/>
            <person name="Goodwin L."/>
            <person name="Pitluck S."/>
            <person name="Huntemann M."/>
            <person name="Liolios K."/>
            <person name="Ivanova N."/>
            <person name="Pagani I."/>
            <person name="Mavromatis K."/>
            <person name="Ovchinikova G."/>
            <person name="Pati A."/>
            <person name="Chen A."/>
            <person name="Palaniappan K."/>
            <person name="Land M."/>
            <person name="Hauser L."/>
            <person name="Brambilla E.M."/>
            <person name="Rohde M."/>
            <person name="Spring S."/>
            <person name="Sikorski J."/>
            <person name="Goker M."/>
            <person name="Woyke T."/>
            <person name="Bristow J."/>
            <person name="Eisen J.A."/>
            <person name="Markowitz V."/>
            <person name="Hugenholtz P."/>
            <person name="Kyrpides N.C."/>
            <person name="Klenk H.P."/>
            <person name="Detter J.C."/>
        </authorList>
    </citation>
    <scope>NUCLEOTIDE SEQUENCE [LARGE SCALE GENOMIC DNA]</scope>
    <source>
        <strain evidence="3">DSM 8271 / FlGlyR</strain>
    </source>
</reference>
<dbReference type="Pfam" id="PF05168">
    <property type="entry name" value="HEPN"/>
    <property type="match status" value="1"/>
</dbReference>
<dbReference type="InterPro" id="IPR007842">
    <property type="entry name" value="HEPN_dom"/>
</dbReference>
<dbReference type="PROSITE" id="PS50910">
    <property type="entry name" value="HEPN"/>
    <property type="match status" value="1"/>
</dbReference>
<dbReference type="AlphaFoldDB" id="F0T017"/>
<proteinExistence type="predicted"/>
<dbReference type="SUPFAM" id="SSF81593">
    <property type="entry name" value="Nucleotidyltransferase substrate binding subunit/domain"/>
    <property type="match status" value="1"/>
</dbReference>
<evidence type="ECO:0000313" key="2">
    <source>
        <dbReference type="EMBL" id="ADY55028.1"/>
    </source>
</evidence>
<reference evidence="3" key="2">
    <citation type="submission" date="2011-02" db="EMBL/GenBank/DDBJ databases">
        <title>The complete genome of Syntrophobotulus glycolicus DSM 8271.</title>
        <authorList>
            <person name="Lucas S."/>
            <person name="Copeland A."/>
            <person name="Lapidus A."/>
            <person name="Bruce D."/>
            <person name="Goodwin L."/>
            <person name="Pitluck S."/>
            <person name="Kyrpides N."/>
            <person name="Mavromatis K."/>
            <person name="Pagani I."/>
            <person name="Ivanova N."/>
            <person name="Mikhailova N."/>
            <person name="Chertkov O."/>
            <person name="Held B."/>
            <person name="Detter J.C."/>
            <person name="Tapia R."/>
            <person name="Han C."/>
            <person name="Land M."/>
            <person name="Hauser L."/>
            <person name="Markowitz V."/>
            <person name="Cheng J.-F."/>
            <person name="Hugenholtz P."/>
            <person name="Woyke T."/>
            <person name="Wu D."/>
            <person name="Spring S."/>
            <person name="Schroeder M."/>
            <person name="Brambilla E."/>
            <person name="Klenk H.-P."/>
            <person name="Eisen J.A."/>
        </authorList>
    </citation>
    <scope>NUCLEOTIDE SEQUENCE [LARGE SCALE GENOMIC DNA]</scope>
    <source>
        <strain evidence="3">DSM 8271 / FlGlyR</strain>
    </source>
</reference>
<sequence>MGNLKQAQQWQRFAAMDLKSAEYLLSMHPVPVEVICYHCQQAAEKYLKGYLVLNGMNPPKIHDLDELCKHCLELSNIFNNIADQCSDLTAYGVQPRYPMEPMLEEQDMQQALNSAKTVRDLILKIAPEMAHQSI</sequence>
<name>F0T017_SYNGF</name>
<dbReference type="RefSeq" id="WP_013623899.1">
    <property type="nucleotide sequence ID" value="NC_015172.1"/>
</dbReference>
<protein>
    <submittedName>
        <fullName evidence="2">HEPN domain protein</fullName>
    </submittedName>
</protein>
<dbReference type="Proteomes" id="UP000007488">
    <property type="component" value="Chromosome"/>
</dbReference>
<keyword evidence="3" id="KW-1185">Reference proteome</keyword>
<dbReference type="SMART" id="SM00748">
    <property type="entry name" value="HEPN"/>
    <property type="match status" value="1"/>
</dbReference>
<evidence type="ECO:0000313" key="3">
    <source>
        <dbReference type="Proteomes" id="UP000007488"/>
    </source>
</evidence>
<dbReference type="KEGG" id="sgy:Sgly_0666"/>
<dbReference type="Gene3D" id="1.20.120.330">
    <property type="entry name" value="Nucleotidyltransferases domain 2"/>
    <property type="match status" value="1"/>
</dbReference>
<dbReference type="EMBL" id="CP002547">
    <property type="protein sequence ID" value="ADY55028.1"/>
    <property type="molecule type" value="Genomic_DNA"/>
</dbReference>
<gene>
    <name evidence="2" type="ordered locus">Sgly_0666</name>
</gene>